<dbReference type="EMBL" id="MT142512">
    <property type="protein sequence ID" value="QJA83515.1"/>
    <property type="molecule type" value="Genomic_DNA"/>
</dbReference>
<dbReference type="InterPro" id="IPR011050">
    <property type="entry name" value="Pectin_lyase_fold/virulence"/>
</dbReference>
<name>A0A6H1Z7M4_9ZZZZ</name>
<feature type="region of interest" description="Disordered" evidence="1">
    <location>
        <begin position="87"/>
        <end position="107"/>
    </location>
</feature>
<dbReference type="AlphaFoldDB" id="A0A6H1Z7M4"/>
<evidence type="ECO:0000313" key="3">
    <source>
        <dbReference type="EMBL" id="QJA83515.1"/>
    </source>
</evidence>
<evidence type="ECO:0000313" key="2">
    <source>
        <dbReference type="EMBL" id="QJA43200.1"/>
    </source>
</evidence>
<sequence>MANQRILATEEMVGYGHSTKADTLNRFVMVEHNEDGTHTTQHGRSHVITAALDHTSTATAGQMLKADANGLPVDATNTDTQVAAAVTASHSNSADHTQNTDTGTTSATFTIETGSGTPVVVTGGSNTFNVANGTASLDVAAGAAVNIDDDVTVAAELHVEAATHVNQDLTTDASPTFVTAKLSGLTDDYIPYHVNDSTGLANGPTKTAVDALVTAGPCDVDANLSAAAQAAITASHAAVTVSEPLVLSTQALSFRGVAKYLSSYADLATAISTIGATQCQLIIDASVTADDATFPSTLSVEIQKGAIITVPTTKTLTINGPFSSGLYQVFDCTGTPAGVVVFGAGSVKEIYPQWWGGSDTQQIQAAIVAACTLTIPGTVYISEGTWQVGAGDGGTMPLMITAGIRIYGAGDTSYIRSVDLTNHIFHIACDAAVTMTDMQIAYGGDVSPDTGKCCIYVTDADGDDENNGSHFERLYLRNGYINIHFYRAAWWVFSSCTTTASHYASIKVQNVNDSDEGDSTICNNVIGGRTGSTADILYYSSGGLRISNNKILSPASYGIALDMYGILTSDTGLLIITGNSIENHTVTEIFLTNSATVTFDGDPTHLTFVDGGGSADTLTDSDNGFVTDGFTAGMYITISGATTSANDGIYPIVTAAAGTLTFATGSWNTGEVGAALMTVVREHDFNSVVIDGNTIVAPTSHAIVQTVDSWLTRLVISNNVIATAGAYNGINLSGATGGIIEGNFLSGSTGTGITLSSSVSNFIVGQNHFGTWTTNVTNSSTTSWGSDIVGTFTATRNAFTEVHNNGAITSTGKYVRIGKLVTVFCMITATVDDTIAAVAGTSYISGLPAALRPPSGIISSGSWTTISGGSGGHAMINSDGNIFIATAWSAGTGTWAITISYYV</sequence>
<dbReference type="InterPro" id="IPR012334">
    <property type="entry name" value="Pectin_lyas_fold"/>
</dbReference>
<organism evidence="2">
    <name type="scientific">viral metagenome</name>
    <dbReference type="NCBI Taxonomy" id="1070528"/>
    <lineage>
        <taxon>unclassified sequences</taxon>
        <taxon>metagenomes</taxon>
        <taxon>organismal metagenomes</taxon>
    </lineage>
</organism>
<evidence type="ECO:0000256" key="1">
    <source>
        <dbReference type="SAM" id="MobiDB-lite"/>
    </source>
</evidence>
<dbReference type="GO" id="GO:0016829">
    <property type="term" value="F:lyase activity"/>
    <property type="evidence" value="ECO:0007669"/>
    <property type="project" value="UniProtKB-KW"/>
</dbReference>
<keyword evidence="2" id="KW-0456">Lyase</keyword>
<accession>A0A6H1Z7M4</accession>
<gene>
    <name evidence="3" type="ORF">MM415A00275_0020</name>
    <name evidence="2" type="ORF">MM415B00324_0030</name>
</gene>
<dbReference type="Gene3D" id="2.160.20.10">
    <property type="entry name" value="Single-stranded right-handed beta-helix, Pectin lyase-like"/>
    <property type="match status" value="2"/>
</dbReference>
<dbReference type="SUPFAM" id="SSF51126">
    <property type="entry name" value="Pectin lyase-like"/>
    <property type="match status" value="1"/>
</dbReference>
<reference evidence="2" key="1">
    <citation type="submission" date="2020-03" db="EMBL/GenBank/DDBJ databases">
        <title>The deep terrestrial virosphere.</title>
        <authorList>
            <person name="Holmfeldt K."/>
            <person name="Nilsson E."/>
            <person name="Simone D."/>
            <person name="Lopez-Fernandez M."/>
            <person name="Wu X."/>
            <person name="de Brujin I."/>
            <person name="Lundin D."/>
            <person name="Andersson A."/>
            <person name="Bertilsson S."/>
            <person name="Dopson M."/>
        </authorList>
    </citation>
    <scope>NUCLEOTIDE SEQUENCE</scope>
    <source>
        <strain evidence="3">MM415A00275</strain>
        <strain evidence="2">MM415B00324</strain>
    </source>
</reference>
<proteinExistence type="predicted"/>
<protein>
    <submittedName>
        <fullName evidence="2">Putative pectate lyase</fullName>
    </submittedName>
</protein>
<feature type="compositionally biased region" description="Polar residues" evidence="1">
    <location>
        <begin position="88"/>
        <end position="107"/>
    </location>
</feature>
<dbReference type="EMBL" id="MT141562">
    <property type="protein sequence ID" value="QJA43200.1"/>
    <property type="molecule type" value="Genomic_DNA"/>
</dbReference>